<dbReference type="InterPro" id="IPR012851">
    <property type="entry name" value="Spore_coat_CotF-like"/>
</dbReference>
<dbReference type="KEGG" id="dae:Dtox_3609"/>
<sequence>MFLTEKDIMTDLLKDVKALSNGYHTTILESANDRIRNTLIQINNEQLDMQKRIFDLMQEKGYYQVEPAHIGYGVQDYTYRPMQQQGMQQVQSNVYQQQPFPQVRY</sequence>
<evidence type="ECO:0000313" key="1">
    <source>
        <dbReference type="EMBL" id="ACV64321.1"/>
    </source>
</evidence>
<dbReference type="RefSeq" id="WP_015759008.1">
    <property type="nucleotide sequence ID" value="NC_013216.1"/>
</dbReference>
<proteinExistence type="predicted"/>
<organism evidence="1 2">
    <name type="scientific">Desulfofarcimen acetoxidans (strain ATCC 49208 / DSM 771 / KCTC 5769 / VKM B-1644 / 5575)</name>
    <name type="common">Desulfotomaculum acetoxidans</name>
    <dbReference type="NCBI Taxonomy" id="485916"/>
    <lineage>
        <taxon>Bacteria</taxon>
        <taxon>Bacillati</taxon>
        <taxon>Bacillota</taxon>
        <taxon>Clostridia</taxon>
        <taxon>Eubacteriales</taxon>
        <taxon>Peptococcaceae</taxon>
        <taxon>Desulfofarcimen</taxon>
    </lineage>
</organism>
<dbReference type="eggNOG" id="COG5577">
    <property type="taxonomic scope" value="Bacteria"/>
</dbReference>
<dbReference type="Gene3D" id="1.20.1260.10">
    <property type="match status" value="1"/>
</dbReference>
<dbReference type="Pfam" id="PF07875">
    <property type="entry name" value="Coat_F"/>
    <property type="match status" value="1"/>
</dbReference>
<dbReference type="EMBL" id="CP001720">
    <property type="protein sequence ID" value="ACV64321.1"/>
    <property type="molecule type" value="Genomic_DNA"/>
</dbReference>
<protein>
    <submittedName>
        <fullName evidence="1">Coat F domain protein</fullName>
    </submittedName>
</protein>
<name>C8VW34_DESAS</name>
<keyword evidence="2" id="KW-1185">Reference proteome</keyword>
<dbReference type="AlphaFoldDB" id="C8VW34"/>
<dbReference type="HOGENOM" id="CLU_2232212_0_0_9"/>
<accession>C8VW34</accession>
<dbReference type="InterPro" id="IPR012347">
    <property type="entry name" value="Ferritin-like"/>
</dbReference>
<reference evidence="1 2" key="1">
    <citation type="journal article" date="2009" name="Stand. Genomic Sci.">
        <title>Complete genome sequence of Desulfotomaculum acetoxidans type strain (5575).</title>
        <authorList>
            <person name="Spring S."/>
            <person name="Lapidus A."/>
            <person name="Schroder M."/>
            <person name="Gleim D."/>
            <person name="Sims D."/>
            <person name="Meincke L."/>
            <person name="Glavina Del Rio T."/>
            <person name="Tice H."/>
            <person name="Copeland A."/>
            <person name="Cheng J.F."/>
            <person name="Lucas S."/>
            <person name="Chen F."/>
            <person name="Nolan M."/>
            <person name="Bruce D."/>
            <person name="Goodwin L."/>
            <person name="Pitluck S."/>
            <person name="Ivanova N."/>
            <person name="Mavromatis K."/>
            <person name="Mikhailova N."/>
            <person name="Pati A."/>
            <person name="Chen A."/>
            <person name="Palaniappan K."/>
            <person name="Land M."/>
            <person name="Hauser L."/>
            <person name="Chang Y.J."/>
            <person name="Jeffries C.D."/>
            <person name="Chain P."/>
            <person name="Saunders E."/>
            <person name="Brettin T."/>
            <person name="Detter J.C."/>
            <person name="Goker M."/>
            <person name="Bristow J."/>
            <person name="Eisen J.A."/>
            <person name="Markowitz V."/>
            <person name="Hugenholtz P."/>
            <person name="Kyrpides N.C."/>
            <person name="Klenk H.P."/>
            <person name="Han C."/>
        </authorList>
    </citation>
    <scope>NUCLEOTIDE SEQUENCE [LARGE SCALE GENOMIC DNA]</scope>
    <source>
        <strain evidence="2">ATCC 49208 / DSM 771 / VKM B-1644</strain>
    </source>
</reference>
<dbReference type="Proteomes" id="UP000002217">
    <property type="component" value="Chromosome"/>
</dbReference>
<gene>
    <name evidence="1" type="ordered locus">Dtox_3609</name>
</gene>
<dbReference type="OrthoDB" id="1685263at2"/>
<dbReference type="STRING" id="485916.Dtox_3609"/>
<evidence type="ECO:0000313" key="2">
    <source>
        <dbReference type="Proteomes" id="UP000002217"/>
    </source>
</evidence>